<dbReference type="InterPro" id="IPR001647">
    <property type="entry name" value="HTH_TetR"/>
</dbReference>
<keyword evidence="1" id="KW-0805">Transcription regulation</keyword>
<feature type="DNA-binding region" description="H-T-H motif" evidence="4">
    <location>
        <begin position="34"/>
        <end position="53"/>
    </location>
</feature>
<keyword evidence="3" id="KW-0804">Transcription</keyword>
<evidence type="ECO:0000313" key="6">
    <source>
        <dbReference type="EMBL" id="MEV0364693.1"/>
    </source>
</evidence>
<dbReference type="SUPFAM" id="SSF46689">
    <property type="entry name" value="Homeodomain-like"/>
    <property type="match status" value="1"/>
</dbReference>
<evidence type="ECO:0000256" key="1">
    <source>
        <dbReference type="ARBA" id="ARBA00023015"/>
    </source>
</evidence>
<accession>A0ABV3FAT1</accession>
<sequence>MPPPFSAEDRARITEQLLEAGRSLFTTQGLRKTSLDELVAPAGIAKTSFYAFFDCKEALYLELMLRQAPQLHNELAMVLGEAESARGALAGFLRAAVRMLEDNPLYHRLITHPEEMRAVVRRMGPGELARARQVMPLTEFLEAAEAKGQLIEADADELIGVLQAVLLLPIHRRDIGEQRYPAVLDRLIDIVATGLTEQ</sequence>
<protein>
    <submittedName>
        <fullName evidence="6">TetR/AcrR family transcriptional regulator</fullName>
    </submittedName>
</protein>
<gene>
    <name evidence="6" type="ORF">AB0H72_18545</name>
</gene>
<evidence type="ECO:0000259" key="5">
    <source>
        <dbReference type="PROSITE" id="PS50977"/>
    </source>
</evidence>
<feature type="domain" description="HTH tetR-type" evidence="5">
    <location>
        <begin position="11"/>
        <end position="71"/>
    </location>
</feature>
<name>A0ABV3FAT1_9NOCA</name>
<evidence type="ECO:0000256" key="3">
    <source>
        <dbReference type="ARBA" id="ARBA00023163"/>
    </source>
</evidence>
<keyword evidence="2 4" id="KW-0238">DNA-binding</keyword>
<keyword evidence="7" id="KW-1185">Reference proteome</keyword>
<dbReference type="PANTHER" id="PTHR47506">
    <property type="entry name" value="TRANSCRIPTIONAL REGULATORY PROTEIN"/>
    <property type="match status" value="1"/>
</dbReference>
<dbReference type="InterPro" id="IPR009057">
    <property type="entry name" value="Homeodomain-like_sf"/>
</dbReference>
<dbReference type="EMBL" id="JBFAIH010000010">
    <property type="protein sequence ID" value="MEV0364693.1"/>
    <property type="molecule type" value="Genomic_DNA"/>
</dbReference>
<evidence type="ECO:0000256" key="2">
    <source>
        <dbReference type="ARBA" id="ARBA00023125"/>
    </source>
</evidence>
<organism evidence="6 7">
    <name type="scientific">Nocardia fusca</name>
    <dbReference type="NCBI Taxonomy" id="941183"/>
    <lineage>
        <taxon>Bacteria</taxon>
        <taxon>Bacillati</taxon>
        <taxon>Actinomycetota</taxon>
        <taxon>Actinomycetes</taxon>
        <taxon>Mycobacteriales</taxon>
        <taxon>Nocardiaceae</taxon>
        <taxon>Nocardia</taxon>
    </lineage>
</organism>
<dbReference type="Pfam" id="PF00440">
    <property type="entry name" value="TetR_N"/>
    <property type="match status" value="1"/>
</dbReference>
<comment type="caution">
    <text evidence="6">The sequence shown here is derived from an EMBL/GenBank/DDBJ whole genome shotgun (WGS) entry which is preliminary data.</text>
</comment>
<dbReference type="Gene3D" id="1.10.357.10">
    <property type="entry name" value="Tetracycline Repressor, domain 2"/>
    <property type="match status" value="1"/>
</dbReference>
<dbReference type="Proteomes" id="UP001551658">
    <property type="component" value="Unassembled WGS sequence"/>
</dbReference>
<evidence type="ECO:0000256" key="4">
    <source>
        <dbReference type="PROSITE-ProRule" id="PRU00335"/>
    </source>
</evidence>
<dbReference type="PROSITE" id="PS50977">
    <property type="entry name" value="HTH_TETR_2"/>
    <property type="match status" value="1"/>
</dbReference>
<dbReference type="PANTHER" id="PTHR47506:SF1">
    <property type="entry name" value="HTH-TYPE TRANSCRIPTIONAL REGULATOR YJDC"/>
    <property type="match status" value="1"/>
</dbReference>
<evidence type="ECO:0000313" key="7">
    <source>
        <dbReference type="Proteomes" id="UP001551658"/>
    </source>
</evidence>
<dbReference type="RefSeq" id="WP_063131736.1">
    <property type="nucleotide sequence ID" value="NZ_JBFAIH010000010.1"/>
</dbReference>
<reference evidence="6 7" key="1">
    <citation type="submission" date="2024-06" db="EMBL/GenBank/DDBJ databases">
        <title>The Natural Products Discovery Center: Release of the First 8490 Sequenced Strains for Exploring Actinobacteria Biosynthetic Diversity.</title>
        <authorList>
            <person name="Kalkreuter E."/>
            <person name="Kautsar S.A."/>
            <person name="Yang D."/>
            <person name="Bader C.D."/>
            <person name="Teijaro C.N."/>
            <person name="Fluegel L."/>
            <person name="Davis C.M."/>
            <person name="Simpson J.R."/>
            <person name="Lauterbach L."/>
            <person name="Steele A.D."/>
            <person name="Gui C."/>
            <person name="Meng S."/>
            <person name="Li G."/>
            <person name="Viehrig K."/>
            <person name="Ye F."/>
            <person name="Su P."/>
            <person name="Kiefer A.F."/>
            <person name="Nichols A."/>
            <person name="Cepeda A.J."/>
            <person name="Yan W."/>
            <person name="Fan B."/>
            <person name="Jiang Y."/>
            <person name="Adhikari A."/>
            <person name="Zheng C.-J."/>
            <person name="Schuster L."/>
            <person name="Cowan T.M."/>
            <person name="Smanski M.J."/>
            <person name="Chevrette M.G."/>
            <person name="De Carvalho L.P.S."/>
            <person name="Shen B."/>
        </authorList>
    </citation>
    <scope>NUCLEOTIDE SEQUENCE [LARGE SCALE GENOMIC DNA]</scope>
    <source>
        <strain evidence="6 7">NPDC050671</strain>
    </source>
</reference>
<dbReference type="PRINTS" id="PR00455">
    <property type="entry name" value="HTHTETR"/>
</dbReference>
<proteinExistence type="predicted"/>